<comment type="caution">
    <text evidence="3">The sequence shown here is derived from an EMBL/GenBank/DDBJ whole genome shotgun (WGS) entry which is preliminary data.</text>
</comment>
<accession>A0A6A5HCL5</accession>
<feature type="compositionally biased region" description="Polar residues" evidence="2">
    <location>
        <begin position="512"/>
        <end position="529"/>
    </location>
</feature>
<dbReference type="Pfam" id="PF05794">
    <property type="entry name" value="Tcp11"/>
    <property type="match status" value="1"/>
</dbReference>
<dbReference type="RefSeq" id="XP_003116749.2">
    <property type="nucleotide sequence ID" value="XM_003116701.2"/>
</dbReference>
<dbReference type="KEGG" id="crq:GCK72_004976"/>
<gene>
    <name evidence="3" type="ORF">GCK72_004976</name>
</gene>
<dbReference type="PANTHER" id="PTHR12832">
    <property type="entry name" value="TESTIS-SPECIFIC PROTEIN PBS13 T-COMPLEX 11"/>
    <property type="match status" value="1"/>
</dbReference>
<dbReference type="CTD" id="9820809"/>
<dbReference type="PANTHER" id="PTHR12832:SF11">
    <property type="entry name" value="LD23868P"/>
    <property type="match status" value="1"/>
</dbReference>
<sequence length="529" mass="59925">MSDEEKRPDSPSTSSDDKKSRKRPATPPQAIPIPGVQIPGSAPTLPPWVAGGSPAKFVTHDELMKMTNELENMELVHEIAIDPNFQIPDKPTNAIQQCMRETMHRAYYNQLRRDLAKDPPELEYCFGFLMELKNMILEDILTAQHTRLKAEINSMLDEPTLRGKLDQGQLDVKKVMNYIIELCSRLCSPVRDVKVAELRTRTEIIDIFQGTMDLLELMKNDLTNYQISQNRAAIEEYSAKHEYEMFQKSLVENPNGCYFTREWLKAAYDELFGKEEDEESSSTKREKRADEPVDEKCLVDTTSRGYVKLVEVDEYAGFPETLKIDRLKIELLAEKFLQIVVCASAVFVTCNMAGRQISESAEFKKTLKDHLVAITNNTDEERIKSDLEKMGEQCVKEATETSEKLGLEWNADNSASIRSQINSLINLDNPIRKLVHSRVATFVEEMLRSPTSVPHRLLPGLSVIQSELCAFTSKFLRLCVHNRKTFYAMYSSLILEFQGHAPSTHAIYRPDSPSSMPGTSAQPGPSSSS</sequence>
<organism evidence="3 4">
    <name type="scientific">Caenorhabditis remanei</name>
    <name type="common">Caenorhabditis vulgaris</name>
    <dbReference type="NCBI Taxonomy" id="31234"/>
    <lineage>
        <taxon>Eukaryota</taxon>
        <taxon>Metazoa</taxon>
        <taxon>Ecdysozoa</taxon>
        <taxon>Nematoda</taxon>
        <taxon>Chromadorea</taxon>
        <taxon>Rhabditida</taxon>
        <taxon>Rhabditina</taxon>
        <taxon>Rhabditomorpha</taxon>
        <taxon>Rhabditoidea</taxon>
        <taxon>Rhabditidae</taxon>
        <taxon>Peloderinae</taxon>
        <taxon>Caenorhabditis</taxon>
    </lineage>
</organism>
<protein>
    <submittedName>
        <fullName evidence="3">Uncharacterized protein</fullName>
    </submittedName>
</protein>
<evidence type="ECO:0000256" key="2">
    <source>
        <dbReference type="SAM" id="MobiDB-lite"/>
    </source>
</evidence>
<feature type="region of interest" description="Disordered" evidence="2">
    <location>
        <begin position="1"/>
        <end position="47"/>
    </location>
</feature>
<dbReference type="Proteomes" id="UP000483820">
    <property type="component" value="Chromosome II"/>
</dbReference>
<dbReference type="GeneID" id="9820809"/>
<dbReference type="InterPro" id="IPR008862">
    <property type="entry name" value="Tcp11"/>
</dbReference>
<evidence type="ECO:0000313" key="4">
    <source>
        <dbReference type="Proteomes" id="UP000483820"/>
    </source>
</evidence>
<dbReference type="EMBL" id="WUAV01000002">
    <property type="protein sequence ID" value="KAF1765025.1"/>
    <property type="molecule type" value="Genomic_DNA"/>
</dbReference>
<reference evidence="3 4" key="1">
    <citation type="submission" date="2019-12" db="EMBL/GenBank/DDBJ databases">
        <title>Chromosome-level assembly of the Caenorhabditis remanei genome.</title>
        <authorList>
            <person name="Teterina A.A."/>
            <person name="Willis J.H."/>
            <person name="Phillips P.C."/>
        </authorList>
    </citation>
    <scope>NUCLEOTIDE SEQUENCE [LARGE SCALE GENOMIC DNA]</scope>
    <source>
        <strain evidence="3 4">PX506</strain>
        <tissue evidence="3">Whole organism</tissue>
    </source>
</reference>
<proteinExistence type="inferred from homology"/>
<dbReference type="GO" id="GO:0007165">
    <property type="term" value="P:signal transduction"/>
    <property type="evidence" value="ECO:0007669"/>
    <property type="project" value="TreeGrafter"/>
</dbReference>
<feature type="compositionally biased region" description="Basic and acidic residues" evidence="2">
    <location>
        <begin position="1"/>
        <end position="19"/>
    </location>
</feature>
<evidence type="ECO:0000256" key="1">
    <source>
        <dbReference type="ARBA" id="ARBA00010954"/>
    </source>
</evidence>
<dbReference type="AlphaFoldDB" id="A0A6A5HCL5"/>
<name>A0A6A5HCL5_CAERE</name>
<feature type="region of interest" description="Disordered" evidence="2">
    <location>
        <begin position="506"/>
        <end position="529"/>
    </location>
</feature>
<comment type="similarity">
    <text evidence="1">Belongs to the TCP11 family.</text>
</comment>
<evidence type="ECO:0000313" key="3">
    <source>
        <dbReference type="EMBL" id="KAF1765025.1"/>
    </source>
</evidence>